<evidence type="ECO:0000313" key="2">
    <source>
        <dbReference type="EMBL" id="MFD1829671.1"/>
    </source>
</evidence>
<sequence length="274" mass="27968">MTRHGAAFAAMLGCTLLGHRRNRLAVVLAGAFIPVWIAVTHVCASARTVRFPLDAAVSQAAAQANHVGQVTNALGAVTMVSGFMMFMETFKAGEMDRRLVLAGYPRVPLLLAKVAALVVVAVLLALYTTALLVVSTPVRQPAPLALAALGAGLAYGGIGLLLGTVVRGELEGFFLVIMLGLLDTGLQNPSLNVVDVAGRGALPLYGANQSALAGAFTSAGPWDHALLPLVWSAAAGALALAVFHVRTRSYGTAVAAAPPAPPETAAPVLPPVSG</sequence>
<keyword evidence="1" id="KW-0472">Membrane</keyword>
<organism evidence="2 3">
    <name type="scientific">Streptomyces desertarenae</name>
    <dbReference type="NCBI Taxonomy" id="2666184"/>
    <lineage>
        <taxon>Bacteria</taxon>
        <taxon>Bacillati</taxon>
        <taxon>Actinomycetota</taxon>
        <taxon>Actinomycetes</taxon>
        <taxon>Kitasatosporales</taxon>
        <taxon>Streptomycetaceae</taxon>
        <taxon>Streptomyces</taxon>
    </lineage>
</organism>
<dbReference type="EMBL" id="JBHUFU010000004">
    <property type="protein sequence ID" value="MFD1829671.1"/>
    <property type="molecule type" value="Genomic_DNA"/>
</dbReference>
<keyword evidence="1" id="KW-0812">Transmembrane</keyword>
<evidence type="ECO:0000256" key="1">
    <source>
        <dbReference type="SAM" id="Phobius"/>
    </source>
</evidence>
<dbReference type="RefSeq" id="WP_380898458.1">
    <property type="nucleotide sequence ID" value="NZ_JBHUFU010000004.1"/>
</dbReference>
<feature type="transmembrane region" description="Helical" evidence="1">
    <location>
        <begin position="225"/>
        <end position="243"/>
    </location>
</feature>
<evidence type="ECO:0000313" key="3">
    <source>
        <dbReference type="Proteomes" id="UP001597365"/>
    </source>
</evidence>
<accession>A0ABW4PJQ6</accession>
<protein>
    <recommendedName>
        <fullName evidence="4">Integral membrane protein</fullName>
    </recommendedName>
</protein>
<evidence type="ECO:0008006" key="4">
    <source>
        <dbReference type="Google" id="ProtNLM"/>
    </source>
</evidence>
<feature type="transmembrane region" description="Helical" evidence="1">
    <location>
        <begin position="67"/>
        <end position="86"/>
    </location>
</feature>
<keyword evidence="3" id="KW-1185">Reference proteome</keyword>
<comment type="caution">
    <text evidence="2">The sequence shown here is derived from an EMBL/GenBank/DDBJ whole genome shotgun (WGS) entry which is preliminary data.</text>
</comment>
<dbReference type="Proteomes" id="UP001597365">
    <property type="component" value="Unassembled WGS sequence"/>
</dbReference>
<gene>
    <name evidence="2" type="ORF">ACFSJS_08335</name>
</gene>
<feature type="transmembrane region" description="Helical" evidence="1">
    <location>
        <begin position="107"/>
        <end position="130"/>
    </location>
</feature>
<keyword evidence="1" id="KW-1133">Transmembrane helix</keyword>
<reference evidence="3" key="1">
    <citation type="journal article" date="2019" name="Int. J. Syst. Evol. Microbiol.">
        <title>The Global Catalogue of Microorganisms (GCM) 10K type strain sequencing project: providing services to taxonomists for standard genome sequencing and annotation.</title>
        <authorList>
            <consortium name="The Broad Institute Genomics Platform"/>
            <consortium name="The Broad Institute Genome Sequencing Center for Infectious Disease"/>
            <person name="Wu L."/>
            <person name="Ma J."/>
        </authorList>
    </citation>
    <scope>NUCLEOTIDE SEQUENCE [LARGE SCALE GENOMIC DNA]</scope>
    <source>
        <strain evidence="3">CGMCC 4.7455</strain>
    </source>
</reference>
<feature type="transmembrane region" description="Helical" evidence="1">
    <location>
        <begin position="24"/>
        <end position="47"/>
    </location>
</feature>
<proteinExistence type="predicted"/>
<name>A0ABW4PJQ6_9ACTN</name>
<feature type="transmembrane region" description="Helical" evidence="1">
    <location>
        <begin position="142"/>
        <end position="163"/>
    </location>
</feature>
<feature type="transmembrane region" description="Helical" evidence="1">
    <location>
        <begin position="170"/>
        <end position="186"/>
    </location>
</feature>